<evidence type="ECO:0000256" key="7">
    <source>
        <dbReference type="ARBA" id="ARBA00023274"/>
    </source>
</evidence>
<keyword evidence="12" id="KW-0472">Membrane</keyword>
<evidence type="ECO:0000256" key="1">
    <source>
        <dbReference type="ARBA" id="ARBA00004604"/>
    </source>
</evidence>
<comment type="subcellular location">
    <subcellularLocation>
        <location evidence="1">Nucleus</location>
        <location evidence="1">Nucleolus</location>
    </subcellularLocation>
</comment>
<name>A0A8H5EVS8_9AGAR</name>
<keyword evidence="14" id="KW-1185">Reference proteome</keyword>
<dbReference type="Pfam" id="PF06102">
    <property type="entry name" value="RRP36"/>
    <property type="match status" value="1"/>
</dbReference>
<dbReference type="OrthoDB" id="10261361at2759"/>
<dbReference type="GO" id="GO:0005730">
    <property type="term" value="C:nucleolus"/>
    <property type="evidence" value="ECO:0007669"/>
    <property type="project" value="UniProtKB-SubCell"/>
</dbReference>
<evidence type="ECO:0000256" key="4">
    <source>
        <dbReference type="ARBA" id="ARBA00022552"/>
    </source>
</evidence>
<accession>A0A8H5EVS8</accession>
<feature type="compositionally biased region" description="Basic residues" evidence="11">
    <location>
        <begin position="1573"/>
        <end position="1586"/>
    </location>
</feature>
<feature type="region of interest" description="Disordered" evidence="11">
    <location>
        <begin position="1"/>
        <end position="84"/>
    </location>
</feature>
<feature type="compositionally biased region" description="Low complexity" evidence="11">
    <location>
        <begin position="50"/>
        <end position="72"/>
    </location>
</feature>
<evidence type="ECO:0000256" key="5">
    <source>
        <dbReference type="ARBA" id="ARBA00023054"/>
    </source>
</evidence>
<keyword evidence="12" id="KW-1133">Transmembrane helix</keyword>
<evidence type="ECO:0000256" key="9">
    <source>
        <dbReference type="ARBA" id="ARBA00030601"/>
    </source>
</evidence>
<feature type="compositionally biased region" description="Acidic residues" evidence="11">
    <location>
        <begin position="1285"/>
        <end position="1301"/>
    </location>
</feature>
<feature type="compositionally biased region" description="Basic and acidic residues" evidence="11">
    <location>
        <begin position="1318"/>
        <end position="1329"/>
    </location>
</feature>
<gene>
    <name evidence="13" type="ORF">D9611_006760</name>
</gene>
<dbReference type="PANTHER" id="PTHR21738:SF0">
    <property type="entry name" value="RIBOSOMAL RNA PROCESSING PROTEIN 36 HOMOLOG"/>
    <property type="match status" value="1"/>
</dbReference>
<feature type="region of interest" description="Disordered" evidence="11">
    <location>
        <begin position="205"/>
        <end position="230"/>
    </location>
</feature>
<comment type="caution">
    <text evidence="13">The sequence shown here is derived from an EMBL/GenBank/DDBJ whole genome shotgun (WGS) entry which is preliminary data.</text>
</comment>
<organism evidence="13 14">
    <name type="scientific">Ephemerocybe angulata</name>
    <dbReference type="NCBI Taxonomy" id="980116"/>
    <lineage>
        <taxon>Eukaryota</taxon>
        <taxon>Fungi</taxon>
        <taxon>Dikarya</taxon>
        <taxon>Basidiomycota</taxon>
        <taxon>Agaricomycotina</taxon>
        <taxon>Agaricomycetes</taxon>
        <taxon>Agaricomycetidae</taxon>
        <taxon>Agaricales</taxon>
        <taxon>Agaricineae</taxon>
        <taxon>Psathyrellaceae</taxon>
        <taxon>Ephemerocybe</taxon>
    </lineage>
</organism>
<evidence type="ECO:0000256" key="2">
    <source>
        <dbReference type="ARBA" id="ARBA00009418"/>
    </source>
</evidence>
<comment type="similarity">
    <text evidence="2">Belongs to the RRP36 family.</text>
</comment>
<feature type="compositionally biased region" description="Basic and acidic residues" evidence="11">
    <location>
        <begin position="1387"/>
        <end position="1398"/>
    </location>
</feature>
<evidence type="ECO:0000256" key="10">
    <source>
        <dbReference type="SAM" id="Coils"/>
    </source>
</evidence>
<evidence type="ECO:0000256" key="12">
    <source>
        <dbReference type="SAM" id="Phobius"/>
    </source>
</evidence>
<dbReference type="InterPro" id="IPR009292">
    <property type="entry name" value="RRP36"/>
</dbReference>
<keyword evidence="12" id="KW-0812">Transmembrane</keyword>
<keyword evidence="4" id="KW-0698">rRNA processing</keyword>
<feature type="region of interest" description="Disordered" evidence="11">
    <location>
        <begin position="1359"/>
        <end position="1417"/>
    </location>
</feature>
<feature type="transmembrane region" description="Helical" evidence="12">
    <location>
        <begin position="382"/>
        <end position="407"/>
    </location>
</feature>
<evidence type="ECO:0000313" key="14">
    <source>
        <dbReference type="Proteomes" id="UP000541558"/>
    </source>
</evidence>
<dbReference type="EMBL" id="JAACJK010000222">
    <property type="protein sequence ID" value="KAF5314141.1"/>
    <property type="molecule type" value="Genomic_DNA"/>
</dbReference>
<feature type="transmembrane region" description="Helical" evidence="12">
    <location>
        <begin position="612"/>
        <end position="636"/>
    </location>
</feature>
<feature type="compositionally biased region" description="Acidic residues" evidence="11">
    <location>
        <begin position="1363"/>
        <end position="1373"/>
    </location>
</feature>
<feature type="compositionally biased region" description="Low complexity" evidence="11">
    <location>
        <begin position="28"/>
        <end position="40"/>
    </location>
</feature>
<sequence>MAVKELIDLYEPSPSAARRARTSRRASLEPSSTSTAASSLPPTPARFISRESPAPEASASSSTASHSRTVVSRPSSKLSSDGAETVDIAEEDVTSSLHHARTPFLDSVLKRPSAIQFADAEEKEKLIPNPHAHTYPPQNPFIGGKSYANRPTVISTNTATTWSSTRSHIPVPATTVFARNAVPLHLPKLDEYLASLPKPEFLESKRNLKDNLDEGTGSRPRGSGSKAKAVDAPDMFPPMERLVKSGKSLDDLEVNLGTLPFWRNRKTILGASLNVIIGFLGSSALASFYSLQGLVNTVQVFALLLSTIDGVVDKWRQIFLGTIPNILALNFASTLTQSLLYLVVFIVITACLLYYFYRSTLHCDRYNRIEGLQETETRGNQWGLVIVTFLLTVIYLPLSTMAVHVIVWSEELWPVANPYKNATLRRNEQGRPILDPLGPIEEFRDPLDFCWTTTMKRNEVNYAAIIVILAVVAVAFLTIWFPIALRRVIEESVPKVDKYNGLGRLRRFRRGWATYESIYLFAKLSTLVIIAVIDPDNCLFRSASRVTIPIARQVLLLVATIGFFLAQCTLSPFLDPVNNASEWTSRLNYVTTATTALAITLDVPGKKIVETYVLYSIYIVTYGLGFYFSAINFGIMQRLVKRLTRRIDFSIDIFSPRLDVSSSSIHIKRRIWQESVSTLLFTDEDCRIPPEQAMAFAQGCDAEYPPYLLEFQGTPGERHAENMKILRDVGDLSYKKAVLLLHGPDYSWYQYLEQEIQKRFVGPDCYWKRPSIEGSEWMEASECKSHFGNAWWIPFPPTLVIRYDEGPMAVLRDIADLEAYIAQNADPDIQRRRHVRMSLRALDGQRVFWIYEHKQKVGRASSWLSTRGSYAAATSVNYDTAVLRIKKRGYLHWEGLQLGSGFIVELIYSKNVKVSGEVIGLTDDYDLTSPLAKFLEVNRRLIEGRIQHVEDVLHDYRRFHRKECKWKNHVLSYRFLSYVYAQPRDPTGLPESSIEGERDTRIRRLMLSSEDVFRSMYERYTAVSRSEAATWWYIFWDDLWRRNHDTIGGLEKHESDFNPYYATSIAYSPLPRPALESFLAQRGLLHKKPKFMDCIHAGFLNKLYSRLNDCVYRDSSRAIMFHMGYDRNELDMEDVDVLTQGNPSTLGTGGGTHHDGSWIRTRPTYRWEGLLTDPVRKKDWGNRKWFAKLGAWFGLTPLWRSGLTSKGLSLDVRLENGRQSPILSPPYTNMPRRRHSKDAAPVKSTPGPTQKRSRQTYEEPEPLSDYELSPNEFEEGSSQDGQSDSGEDFDDEENENEDEDADAARIVQWDDDDDLDYENAKPEKEERSVKPKASALNDLENNLKSLPLGTLRKAQTALYAAEMETDDEDENDSDGSVSEVSVKASRPKVEKVKWTAKETHKKRANKNAPMEVTSKKPVTRARTVVEVPKIVERDPRFLDLAGEFKPEAFQHSYGFLADAHKTELQTLKENLKRANRLLSSSPRDQLEERQAEVERLEWAVKRAESLVNKDRQDAIQRDAMSRMKNVEKEKRKEGKGEWYMKRGEKREVFNKARFEALAAEGGSRAVKKAIDKKQKKISQKDKKSRPYAKGAAFDESSGPRKRFNAHSSGEGRPHKKFRAS</sequence>
<evidence type="ECO:0000256" key="11">
    <source>
        <dbReference type="SAM" id="MobiDB-lite"/>
    </source>
</evidence>
<feature type="transmembrane region" description="Helical" evidence="12">
    <location>
        <begin position="512"/>
        <end position="533"/>
    </location>
</feature>
<feature type="transmembrane region" description="Helical" evidence="12">
    <location>
        <begin position="339"/>
        <end position="357"/>
    </location>
</feature>
<feature type="transmembrane region" description="Helical" evidence="12">
    <location>
        <begin position="273"/>
        <end position="295"/>
    </location>
</feature>
<evidence type="ECO:0000256" key="6">
    <source>
        <dbReference type="ARBA" id="ARBA00023242"/>
    </source>
</evidence>
<proteinExistence type="inferred from homology"/>
<keyword evidence="6" id="KW-0539">Nucleus</keyword>
<keyword evidence="3" id="KW-0690">Ribosome biogenesis</keyword>
<comment type="function">
    <text evidence="8">Component of the 90S pre-ribosome involved in the maturation of rRNAs. Required for early cleavages of the pre-RNAs in the 40S ribosomal subunit maturation pathway.</text>
</comment>
<protein>
    <recommendedName>
        <fullName evidence="9">Ribosomal RNA-processing protein 36</fullName>
    </recommendedName>
</protein>
<keyword evidence="5 10" id="KW-0175">Coiled coil</keyword>
<feature type="transmembrane region" description="Helical" evidence="12">
    <location>
        <begin position="462"/>
        <end position="483"/>
    </location>
</feature>
<keyword evidence="7" id="KW-0687">Ribonucleoprotein</keyword>
<feature type="region of interest" description="Disordered" evidence="11">
    <location>
        <begin position="1560"/>
        <end position="1620"/>
    </location>
</feature>
<feature type="transmembrane region" description="Helical" evidence="12">
    <location>
        <begin position="554"/>
        <end position="574"/>
    </location>
</feature>
<evidence type="ECO:0000256" key="3">
    <source>
        <dbReference type="ARBA" id="ARBA00022517"/>
    </source>
</evidence>
<reference evidence="13 14" key="1">
    <citation type="journal article" date="2020" name="ISME J.">
        <title>Uncovering the hidden diversity of litter-decomposition mechanisms in mushroom-forming fungi.</title>
        <authorList>
            <person name="Floudas D."/>
            <person name="Bentzer J."/>
            <person name="Ahren D."/>
            <person name="Johansson T."/>
            <person name="Persson P."/>
            <person name="Tunlid A."/>
        </authorList>
    </citation>
    <scope>NUCLEOTIDE SEQUENCE [LARGE SCALE GENOMIC DNA]</scope>
    <source>
        <strain evidence="13 14">CBS 175.51</strain>
    </source>
</reference>
<evidence type="ECO:0000256" key="8">
    <source>
        <dbReference type="ARBA" id="ARBA00025053"/>
    </source>
</evidence>
<dbReference type="PANTHER" id="PTHR21738">
    <property type="entry name" value="RIBOSOMAL RNA PROCESSING PROTEIN 36 HOMOLOG"/>
    <property type="match status" value="1"/>
</dbReference>
<dbReference type="Proteomes" id="UP000541558">
    <property type="component" value="Unassembled WGS sequence"/>
</dbReference>
<evidence type="ECO:0000313" key="13">
    <source>
        <dbReference type="EMBL" id="KAF5314141.1"/>
    </source>
</evidence>
<feature type="region of interest" description="Disordered" evidence="11">
    <location>
        <begin position="1516"/>
        <end position="1538"/>
    </location>
</feature>
<feature type="region of interest" description="Disordered" evidence="11">
    <location>
        <begin position="1218"/>
        <end position="1341"/>
    </location>
</feature>
<dbReference type="GO" id="GO:0030686">
    <property type="term" value="C:90S preribosome"/>
    <property type="evidence" value="ECO:0007669"/>
    <property type="project" value="TreeGrafter"/>
</dbReference>
<dbReference type="GO" id="GO:0000462">
    <property type="term" value="P:maturation of SSU-rRNA from tricistronic rRNA transcript (SSU-rRNA, 5.8S rRNA, LSU-rRNA)"/>
    <property type="evidence" value="ECO:0007669"/>
    <property type="project" value="TreeGrafter"/>
</dbReference>
<feature type="coiled-coil region" evidence="10">
    <location>
        <begin position="1457"/>
        <end position="1506"/>
    </location>
</feature>